<dbReference type="PROSITE" id="PS00049">
    <property type="entry name" value="RIBOSOMAL_L14"/>
    <property type="match status" value="1"/>
</dbReference>
<dbReference type="Pfam" id="PF00410">
    <property type="entry name" value="Ribosomal_S8"/>
    <property type="match status" value="1"/>
</dbReference>
<dbReference type="PROSITE" id="PS00053">
    <property type="entry name" value="RIBOSOMAL_S8"/>
    <property type="match status" value="1"/>
</dbReference>
<dbReference type="SUPFAM" id="SSF50193">
    <property type="entry name" value="Ribosomal protein L14"/>
    <property type="match status" value="1"/>
</dbReference>
<dbReference type="GO" id="GO:0003735">
    <property type="term" value="F:structural constituent of ribosome"/>
    <property type="evidence" value="ECO:0007669"/>
    <property type="project" value="InterPro"/>
</dbReference>
<dbReference type="InterPro" id="IPR036920">
    <property type="entry name" value="Ribosomal_uL16_sf"/>
</dbReference>
<dbReference type="FunFam" id="3.30.1490.10:FF:000001">
    <property type="entry name" value="30S ribosomal protein S8"/>
    <property type="match status" value="1"/>
</dbReference>
<comment type="similarity">
    <text evidence="6 20">Belongs to the universal ribosomal protein uL22 family.</text>
</comment>
<dbReference type="PANTHER" id="PTHR13501">
    <property type="entry name" value="CHLOROPLAST 50S RIBOSOMAL PROTEIN L22-RELATED"/>
    <property type="match status" value="1"/>
</dbReference>
<dbReference type="HAMAP" id="MF_01302_B">
    <property type="entry name" value="Ribosomal_uS8_B"/>
    <property type="match status" value="1"/>
</dbReference>
<evidence type="ECO:0000256" key="7">
    <source>
        <dbReference type="ARBA" id="ARBA00010745"/>
    </source>
</evidence>
<dbReference type="HAMAP" id="MF_01367">
    <property type="entry name" value="Ribosomal_uL14"/>
    <property type="match status" value="1"/>
</dbReference>
<dbReference type="Gene3D" id="2.40.150.20">
    <property type="entry name" value="Ribosomal protein L14"/>
    <property type="match status" value="1"/>
</dbReference>
<dbReference type="Proteomes" id="UP000325315">
    <property type="component" value="Unassembled WGS sequence"/>
</dbReference>
<dbReference type="Gene3D" id="3.90.470.10">
    <property type="entry name" value="Ribosomal protein L22/L17"/>
    <property type="match status" value="1"/>
</dbReference>
<evidence type="ECO:0000256" key="5">
    <source>
        <dbReference type="ARBA" id="ARBA00006471"/>
    </source>
</evidence>
<dbReference type="PROSITE" id="PS00464">
    <property type="entry name" value="RIBOSOMAL_L22"/>
    <property type="match status" value="1"/>
</dbReference>
<comment type="function">
    <text evidence="1">One of the primary rRNA binding proteins, it binds directly to 16S rRNA central domain where it helps coordinate assembly of the platform of the 30S subunit.</text>
</comment>
<comment type="similarity">
    <text evidence="5 19">Belongs to the universal ribosomal protein uS8 family.</text>
</comment>
<dbReference type="GO" id="GO:0015934">
    <property type="term" value="C:large ribosomal subunit"/>
    <property type="evidence" value="ECO:0007669"/>
    <property type="project" value="InterPro"/>
</dbReference>
<keyword evidence="9" id="KW-0150">Chloroplast</keyword>
<dbReference type="InterPro" id="IPR035987">
    <property type="entry name" value="Ribosomal_uS8_sf"/>
</dbReference>
<dbReference type="GO" id="GO:0009507">
    <property type="term" value="C:chloroplast"/>
    <property type="evidence" value="ECO:0007669"/>
    <property type="project" value="UniProtKB-SubCell"/>
</dbReference>
<evidence type="ECO:0000256" key="6">
    <source>
        <dbReference type="ARBA" id="ARBA00009451"/>
    </source>
</evidence>
<evidence type="ECO:0000256" key="10">
    <source>
        <dbReference type="ARBA" id="ARBA00022640"/>
    </source>
</evidence>
<dbReference type="InterPro" id="IPR036853">
    <property type="entry name" value="Ribosomal_uL14_sf"/>
</dbReference>
<accession>A0A5B6TX66</accession>
<dbReference type="HAMAP" id="MF_01331_B">
    <property type="entry name" value="Ribosomal_uL22_B"/>
    <property type="match status" value="1"/>
</dbReference>
<dbReference type="FunFam" id="3.90.470.10:FF:000004">
    <property type="entry name" value="50S ribosomal protein L22, chloroplastic"/>
    <property type="match status" value="1"/>
</dbReference>
<dbReference type="InterPro" id="IPR001063">
    <property type="entry name" value="Ribosomal_uL22"/>
</dbReference>
<evidence type="ECO:0000256" key="12">
    <source>
        <dbReference type="ARBA" id="ARBA00022884"/>
    </source>
</evidence>
<evidence type="ECO:0000256" key="2">
    <source>
        <dbReference type="ARBA" id="ARBA00003478"/>
    </source>
</evidence>
<dbReference type="CDD" id="cd00337">
    <property type="entry name" value="Ribosomal_uL14"/>
    <property type="match status" value="1"/>
</dbReference>
<dbReference type="Pfam" id="PF00237">
    <property type="entry name" value="Ribosomal_L22"/>
    <property type="match status" value="1"/>
</dbReference>
<dbReference type="EMBL" id="SMMG02000425">
    <property type="protein sequence ID" value="KAA3441739.1"/>
    <property type="molecule type" value="Genomic_DNA"/>
</dbReference>
<dbReference type="InterPro" id="IPR047863">
    <property type="entry name" value="Ribosomal_uS8_CS"/>
</dbReference>
<keyword evidence="22" id="KW-1185">Reference proteome</keyword>
<evidence type="ECO:0000256" key="14">
    <source>
        <dbReference type="ARBA" id="ARBA00023274"/>
    </source>
</evidence>
<dbReference type="Gene3D" id="3.30.1370.30">
    <property type="match status" value="1"/>
</dbReference>
<evidence type="ECO:0000256" key="16">
    <source>
        <dbReference type="ARBA" id="ARBA00035285"/>
    </source>
</evidence>
<dbReference type="FunFam" id="3.30.1370.30:FF:000004">
    <property type="entry name" value="30S ribosomal protein S8, chloroplastic"/>
    <property type="match status" value="1"/>
</dbReference>
<evidence type="ECO:0000313" key="22">
    <source>
        <dbReference type="Proteomes" id="UP000325315"/>
    </source>
</evidence>
<evidence type="ECO:0000256" key="19">
    <source>
        <dbReference type="RuleBase" id="RU003660"/>
    </source>
</evidence>
<comment type="similarity">
    <text evidence="7">Belongs to the universal ribosomal protein uL14 family.</text>
</comment>
<keyword evidence="10" id="KW-0934">Plastid</keyword>
<dbReference type="Gene3D" id="3.30.1490.10">
    <property type="match status" value="1"/>
</dbReference>
<dbReference type="PANTHER" id="PTHR13501:SF10">
    <property type="entry name" value="LARGE RIBOSOMAL SUBUNIT PROTEIN UL22M"/>
    <property type="match status" value="1"/>
</dbReference>
<dbReference type="SUPFAM" id="SSF56047">
    <property type="entry name" value="Ribosomal protein S8"/>
    <property type="match status" value="1"/>
</dbReference>
<evidence type="ECO:0000256" key="15">
    <source>
        <dbReference type="ARBA" id="ARBA00035153"/>
    </source>
</evidence>
<sequence length="444" mass="50953">MTSFKLVKYTPRIKKKKNGLRKLARKVPTDRLLKFERVFKAQKRIHMSVFKAQRVLDEIRWRYYEETVMILNLMPYRASYPILKLVYSAAANATHYRDFDKASLFITKAEVSRSTIIKKFRPRARGRSYSIKKTMCHITIVLNIDSNLTIKGEAVGTTKPMTASDFIETNPNASLGGMAEQTKKWLYLIRYALQVLEPAWITARQIEAGRRAMTRYAHNSGARKLMCIRVIGAAGNQRYARIGDVIVAVIKDAVPQMPLERSEVIRAVIVRTCKEFKCEDGIIIRYDDNAAVIIDQKGNPKGTRNWSLMGKDTIADLLTSIRNADMNKKGTVRVVSTNITENIVKILLREGFIESVRKHQESNRYFLVSTLRYQKRKTRKGIYRTRTFLKRISRPGLRIYANYQGIPKVLGGMGIAILSTSRGIMTDREARLNRIGGEVLCYIW</sequence>
<dbReference type="NCBIfam" id="TIGR01044">
    <property type="entry name" value="rplV_bact"/>
    <property type="match status" value="1"/>
</dbReference>
<gene>
    <name evidence="21" type="primary">rpl22</name>
    <name evidence="21" type="ORF">EPI10_034534</name>
</gene>
<dbReference type="InterPro" id="IPR036394">
    <property type="entry name" value="Ribosomal_uL22_sf"/>
</dbReference>
<organism evidence="21 22">
    <name type="scientific">Gossypium australe</name>
    <dbReference type="NCBI Taxonomy" id="47621"/>
    <lineage>
        <taxon>Eukaryota</taxon>
        <taxon>Viridiplantae</taxon>
        <taxon>Streptophyta</taxon>
        <taxon>Embryophyta</taxon>
        <taxon>Tracheophyta</taxon>
        <taxon>Spermatophyta</taxon>
        <taxon>Magnoliopsida</taxon>
        <taxon>eudicotyledons</taxon>
        <taxon>Gunneridae</taxon>
        <taxon>Pentapetalae</taxon>
        <taxon>rosids</taxon>
        <taxon>malvids</taxon>
        <taxon>Malvales</taxon>
        <taxon>Malvaceae</taxon>
        <taxon>Malvoideae</taxon>
        <taxon>Gossypium</taxon>
    </lineage>
</organism>
<dbReference type="InterPro" id="IPR000218">
    <property type="entry name" value="Ribosomal_uL14"/>
</dbReference>
<dbReference type="InterPro" id="IPR018260">
    <property type="entry name" value="Ribosomal_uL22_CS"/>
</dbReference>
<evidence type="ECO:0000256" key="8">
    <source>
        <dbReference type="ARBA" id="ARBA00011838"/>
    </source>
</evidence>
<dbReference type="InterPro" id="IPR047867">
    <property type="entry name" value="Ribosomal_uL22_bac/org-type"/>
</dbReference>
<dbReference type="InterPro" id="IPR000630">
    <property type="entry name" value="Ribosomal_uS8"/>
</dbReference>
<evidence type="ECO:0000256" key="20">
    <source>
        <dbReference type="RuleBase" id="RU004005"/>
    </source>
</evidence>
<evidence type="ECO:0000256" key="1">
    <source>
        <dbReference type="ARBA" id="ARBA00002569"/>
    </source>
</evidence>
<evidence type="ECO:0000256" key="17">
    <source>
        <dbReference type="ARBA" id="ARBA00035416"/>
    </source>
</evidence>
<name>A0A5B6TX66_9ROSI</name>
<dbReference type="SUPFAM" id="SSF54686">
    <property type="entry name" value="Ribosomal protein L16p/L10e"/>
    <property type="match status" value="1"/>
</dbReference>
<dbReference type="SUPFAM" id="SSF54843">
    <property type="entry name" value="Ribosomal protein L22"/>
    <property type="match status" value="1"/>
</dbReference>
<dbReference type="InterPro" id="IPR005727">
    <property type="entry name" value="Ribosomal_uL22_bac/chlpt-type"/>
</dbReference>
<comment type="caution">
    <text evidence="21">The sequence shown here is derived from an EMBL/GenBank/DDBJ whole genome shotgun (WGS) entry which is preliminary data.</text>
</comment>
<evidence type="ECO:0000256" key="18">
    <source>
        <dbReference type="ARBA" id="ARBA00035516"/>
    </source>
</evidence>
<comment type="subcellular location">
    <subcellularLocation>
        <location evidence="4">Plastid</location>
        <location evidence="4">Chloroplast</location>
    </subcellularLocation>
</comment>
<dbReference type="SMART" id="SM01374">
    <property type="entry name" value="Ribosomal_L14"/>
    <property type="match status" value="1"/>
</dbReference>
<comment type="function">
    <text evidence="2">The globular domain of the protein is located near the polypeptide exit tunnel on the outside of the subunit, while an extended beta-hairpin is found that lines the wall of the exit tunnel in the center of the 70S ribosome.</text>
</comment>
<protein>
    <recommendedName>
        <fullName evidence="16">Large ribosomal subunit protein uL22c</fullName>
    </recommendedName>
    <alternativeName>
        <fullName evidence="18">30S ribosomal protein S8, chloroplastic</fullName>
    </alternativeName>
    <alternativeName>
        <fullName evidence="17">50S ribosomal protein L22, chloroplastic</fullName>
    </alternativeName>
    <alternativeName>
        <fullName evidence="15">Small ribosomal subunit protein uS8c</fullName>
    </alternativeName>
</protein>
<reference evidence="22" key="1">
    <citation type="journal article" date="2019" name="Plant Biotechnol. J.">
        <title>Genome sequencing of the Australian wild diploid species Gossypium australe highlights disease resistance and delayed gland morphogenesis.</title>
        <authorList>
            <person name="Cai Y."/>
            <person name="Cai X."/>
            <person name="Wang Q."/>
            <person name="Wang P."/>
            <person name="Zhang Y."/>
            <person name="Cai C."/>
            <person name="Xu Y."/>
            <person name="Wang K."/>
            <person name="Zhou Z."/>
            <person name="Wang C."/>
            <person name="Geng S."/>
            <person name="Li B."/>
            <person name="Dong Q."/>
            <person name="Hou Y."/>
            <person name="Wang H."/>
            <person name="Ai P."/>
            <person name="Liu Z."/>
            <person name="Yi F."/>
            <person name="Sun M."/>
            <person name="An G."/>
            <person name="Cheng J."/>
            <person name="Zhang Y."/>
            <person name="Shi Q."/>
            <person name="Xie Y."/>
            <person name="Shi X."/>
            <person name="Chang Y."/>
            <person name="Huang F."/>
            <person name="Chen Y."/>
            <person name="Hong S."/>
            <person name="Mi L."/>
            <person name="Sun Q."/>
            <person name="Zhang L."/>
            <person name="Zhou B."/>
            <person name="Peng R."/>
            <person name="Zhang X."/>
            <person name="Liu F."/>
        </authorList>
    </citation>
    <scope>NUCLEOTIDE SEQUENCE [LARGE SCALE GENOMIC DNA]</scope>
    <source>
        <strain evidence="22">cv. PA1801</strain>
    </source>
</reference>
<dbReference type="GO" id="GO:0006412">
    <property type="term" value="P:translation"/>
    <property type="evidence" value="ECO:0007669"/>
    <property type="project" value="InterPro"/>
</dbReference>
<evidence type="ECO:0000256" key="4">
    <source>
        <dbReference type="ARBA" id="ARBA00004229"/>
    </source>
</evidence>
<dbReference type="AlphaFoldDB" id="A0A5B6TX66"/>
<dbReference type="InterPro" id="IPR019972">
    <property type="entry name" value="Ribosomal_uL14_CS"/>
</dbReference>
<evidence type="ECO:0000256" key="9">
    <source>
        <dbReference type="ARBA" id="ARBA00022528"/>
    </source>
</evidence>
<dbReference type="GO" id="GO:0019843">
    <property type="term" value="F:rRNA binding"/>
    <property type="evidence" value="ECO:0007669"/>
    <property type="project" value="UniProtKB-KW"/>
</dbReference>
<evidence type="ECO:0000256" key="13">
    <source>
        <dbReference type="ARBA" id="ARBA00022980"/>
    </source>
</evidence>
<proteinExistence type="inferred from homology"/>
<evidence type="ECO:0000256" key="11">
    <source>
        <dbReference type="ARBA" id="ARBA00022730"/>
    </source>
</evidence>
<comment type="function">
    <text evidence="3">This protein binds specifically to 23S rRNA.</text>
</comment>
<dbReference type="CDD" id="cd00336">
    <property type="entry name" value="Ribosomal_L22"/>
    <property type="match status" value="1"/>
</dbReference>
<dbReference type="NCBIfam" id="NF001109">
    <property type="entry name" value="PRK00136.1"/>
    <property type="match status" value="1"/>
</dbReference>
<comment type="subunit">
    <text evidence="8">Part of the 50S ribosomal subunit.</text>
</comment>
<keyword evidence="11" id="KW-0699">rRNA-binding</keyword>
<evidence type="ECO:0000313" key="21">
    <source>
        <dbReference type="EMBL" id="KAA3441739.1"/>
    </source>
</evidence>
<dbReference type="Pfam" id="PF00238">
    <property type="entry name" value="Ribosomal_L14"/>
    <property type="match status" value="1"/>
</dbReference>
<keyword evidence="13 19" id="KW-0689">Ribosomal protein</keyword>
<keyword evidence="12" id="KW-0694">RNA-binding</keyword>
<keyword evidence="14 19" id="KW-0687">Ribonucleoprotein</keyword>
<evidence type="ECO:0000256" key="3">
    <source>
        <dbReference type="ARBA" id="ARBA00003611"/>
    </source>
</evidence>
<dbReference type="OrthoDB" id="409928at2759"/>